<evidence type="ECO:0008006" key="3">
    <source>
        <dbReference type="Google" id="ProtNLM"/>
    </source>
</evidence>
<comment type="caution">
    <text evidence="1">The sequence shown here is derived from an EMBL/GenBank/DDBJ whole genome shotgun (WGS) entry which is preliminary data.</text>
</comment>
<gene>
    <name evidence="1" type="ORF">CR513_06212</name>
</gene>
<protein>
    <recommendedName>
        <fullName evidence="3">Copia protein</fullName>
    </recommendedName>
</protein>
<dbReference type="EMBL" id="QJKJ01001056">
    <property type="protein sequence ID" value="RDY09421.1"/>
    <property type="molecule type" value="Genomic_DNA"/>
</dbReference>
<evidence type="ECO:0000313" key="1">
    <source>
        <dbReference type="EMBL" id="RDY09421.1"/>
    </source>
</evidence>
<keyword evidence="2" id="KW-1185">Reference proteome</keyword>
<reference evidence="1" key="1">
    <citation type="submission" date="2018-05" db="EMBL/GenBank/DDBJ databases">
        <title>Draft genome of Mucuna pruriens seed.</title>
        <authorList>
            <person name="Nnadi N.E."/>
            <person name="Vos R."/>
            <person name="Hasami M.H."/>
            <person name="Devisetty U.K."/>
            <person name="Aguiy J.C."/>
        </authorList>
    </citation>
    <scope>NUCLEOTIDE SEQUENCE [LARGE SCALE GENOMIC DNA]</scope>
    <source>
        <strain evidence="1">JCA_2017</strain>
    </source>
</reference>
<feature type="non-terminal residue" evidence="1">
    <location>
        <position position="1"/>
    </location>
</feature>
<evidence type="ECO:0000313" key="2">
    <source>
        <dbReference type="Proteomes" id="UP000257109"/>
    </source>
</evidence>
<proteinExistence type="predicted"/>
<accession>A0A371I2Z0</accession>
<name>A0A371I2Z0_MUCPR</name>
<sequence length="107" mass="12802">MLIDYLDLDRCTYKIDRRNNLQNMCTNFLMLKERTCNFTIILQSEYVAGSYASSQSLWIKTLLQEMIIEVKMPMQLMVDNRFSINLAKNPMSHRRRTTLRLDLFSKR</sequence>
<dbReference type="AlphaFoldDB" id="A0A371I2Z0"/>
<dbReference type="Proteomes" id="UP000257109">
    <property type="component" value="Unassembled WGS sequence"/>
</dbReference>
<organism evidence="1 2">
    <name type="scientific">Mucuna pruriens</name>
    <name type="common">Velvet bean</name>
    <name type="synonym">Dolichos pruriens</name>
    <dbReference type="NCBI Taxonomy" id="157652"/>
    <lineage>
        <taxon>Eukaryota</taxon>
        <taxon>Viridiplantae</taxon>
        <taxon>Streptophyta</taxon>
        <taxon>Embryophyta</taxon>
        <taxon>Tracheophyta</taxon>
        <taxon>Spermatophyta</taxon>
        <taxon>Magnoliopsida</taxon>
        <taxon>eudicotyledons</taxon>
        <taxon>Gunneridae</taxon>
        <taxon>Pentapetalae</taxon>
        <taxon>rosids</taxon>
        <taxon>fabids</taxon>
        <taxon>Fabales</taxon>
        <taxon>Fabaceae</taxon>
        <taxon>Papilionoideae</taxon>
        <taxon>50 kb inversion clade</taxon>
        <taxon>NPAAA clade</taxon>
        <taxon>indigoferoid/millettioid clade</taxon>
        <taxon>Phaseoleae</taxon>
        <taxon>Mucuna</taxon>
    </lineage>
</organism>